<proteinExistence type="inferred from homology"/>
<dbReference type="GO" id="GO:0003723">
    <property type="term" value="F:RNA binding"/>
    <property type="evidence" value="ECO:0007669"/>
    <property type="project" value="TreeGrafter"/>
</dbReference>
<dbReference type="GO" id="GO:0071051">
    <property type="term" value="P:poly(A)-dependent snoRNA 3'-end processing"/>
    <property type="evidence" value="ECO:0007669"/>
    <property type="project" value="TreeGrafter"/>
</dbReference>
<dbReference type="PANTHER" id="PTHR11953">
    <property type="entry name" value="EXOSOME COMPLEX COMPONENT"/>
    <property type="match status" value="1"/>
</dbReference>
<evidence type="ECO:0000259" key="2">
    <source>
        <dbReference type="Pfam" id="PF01138"/>
    </source>
</evidence>
<evidence type="ECO:0000313" key="4">
    <source>
        <dbReference type="WBParaSite" id="L893_g15274.t1"/>
    </source>
</evidence>
<dbReference type="WBParaSite" id="L893_g15274.t1">
    <property type="protein sequence ID" value="L893_g15274.t1"/>
    <property type="gene ID" value="L893_g15274"/>
</dbReference>
<dbReference type="GO" id="GO:0034475">
    <property type="term" value="P:U4 snRNA 3'-end processing"/>
    <property type="evidence" value="ECO:0007669"/>
    <property type="project" value="TreeGrafter"/>
</dbReference>
<dbReference type="InterPro" id="IPR036345">
    <property type="entry name" value="ExoRNase_PH_dom2_sf"/>
</dbReference>
<dbReference type="SUPFAM" id="SSF55666">
    <property type="entry name" value="Ribonuclease PH domain 2-like"/>
    <property type="match status" value="1"/>
</dbReference>
<dbReference type="GO" id="GO:0016075">
    <property type="term" value="P:rRNA catabolic process"/>
    <property type="evidence" value="ECO:0007669"/>
    <property type="project" value="TreeGrafter"/>
</dbReference>
<evidence type="ECO:0000256" key="1">
    <source>
        <dbReference type="ARBA" id="ARBA00006678"/>
    </source>
</evidence>
<reference evidence="4" key="1">
    <citation type="submission" date="2016-11" db="UniProtKB">
        <authorList>
            <consortium name="WormBaseParasite"/>
        </authorList>
    </citation>
    <scope>IDENTIFICATION</scope>
</reference>
<evidence type="ECO:0000313" key="3">
    <source>
        <dbReference type="Proteomes" id="UP000095287"/>
    </source>
</evidence>
<keyword evidence="3" id="KW-1185">Reference proteome</keyword>
<dbReference type="InterPro" id="IPR001247">
    <property type="entry name" value="ExoRNase_PH_dom1"/>
</dbReference>
<dbReference type="GO" id="GO:0005730">
    <property type="term" value="C:nucleolus"/>
    <property type="evidence" value="ECO:0007669"/>
    <property type="project" value="TreeGrafter"/>
</dbReference>
<dbReference type="AlphaFoldDB" id="A0A1I7YDH2"/>
<dbReference type="GO" id="GO:0000177">
    <property type="term" value="C:cytoplasmic exosome (RNase complex)"/>
    <property type="evidence" value="ECO:0007669"/>
    <property type="project" value="TreeGrafter"/>
</dbReference>
<name>A0A1I7YDH2_9BILA</name>
<dbReference type="Gene3D" id="3.30.230.70">
    <property type="entry name" value="GHMP Kinase, N-terminal domain"/>
    <property type="match status" value="2"/>
</dbReference>
<dbReference type="GO" id="GO:0000176">
    <property type="term" value="C:nuclear exosome (RNase complex)"/>
    <property type="evidence" value="ECO:0007669"/>
    <property type="project" value="TreeGrafter"/>
</dbReference>
<dbReference type="PANTHER" id="PTHR11953:SF0">
    <property type="entry name" value="EXOSOME COMPLEX COMPONENT RRP41"/>
    <property type="match status" value="1"/>
</dbReference>
<sequence>MSEKRDPDSFRKLGIVSNTFDGYNGSSMIRMGNTKVMCLVTGPRRCEITESDHCCPGHVIVNIIGLPKREKDFVRRAVKTSVLSTLFTPKLYRGIHFYLQSMSEKREPNSFRNLGIVSNTFDGYDGSSMIRMGNTKVMCLVTGPRRCEITESDHYCPGHVIVNIIGLPKREKDFVRRVVKTSVLSTVFTPKLYRCKITFDIRVLLDDGNVISACLNAANIALVNTGMEMFDMFIGTGLAVRSGQPPQVDPSKADLKESCGQVYVSAMPSLMRFASLEVSGISTLRQAITTAEKCNKDALNVYGSVRQALINDLQKQRKYIYVENGIVK</sequence>
<dbReference type="InterPro" id="IPR027408">
    <property type="entry name" value="PNPase/RNase_PH_dom_sf"/>
</dbReference>
<comment type="similarity">
    <text evidence="1">Belongs to the RNase PH family.</text>
</comment>
<feature type="domain" description="Exoribonuclease phosphorolytic" evidence="2">
    <location>
        <begin position="10"/>
        <end position="76"/>
    </location>
</feature>
<feature type="domain" description="Exoribonuclease phosphorolytic" evidence="2">
    <location>
        <begin position="111"/>
        <end position="227"/>
    </location>
</feature>
<dbReference type="Pfam" id="PF01138">
    <property type="entry name" value="RNase_PH"/>
    <property type="match status" value="2"/>
</dbReference>
<dbReference type="GO" id="GO:0071028">
    <property type="term" value="P:nuclear mRNA surveillance"/>
    <property type="evidence" value="ECO:0007669"/>
    <property type="project" value="TreeGrafter"/>
</dbReference>
<organism evidence="3 4">
    <name type="scientific">Steinernema glaseri</name>
    <dbReference type="NCBI Taxonomy" id="37863"/>
    <lineage>
        <taxon>Eukaryota</taxon>
        <taxon>Metazoa</taxon>
        <taxon>Ecdysozoa</taxon>
        <taxon>Nematoda</taxon>
        <taxon>Chromadorea</taxon>
        <taxon>Rhabditida</taxon>
        <taxon>Tylenchina</taxon>
        <taxon>Panagrolaimomorpha</taxon>
        <taxon>Strongyloidoidea</taxon>
        <taxon>Steinernematidae</taxon>
        <taxon>Steinernema</taxon>
    </lineage>
</organism>
<accession>A0A1I7YDH2</accession>
<dbReference type="SUPFAM" id="SSF54211">
    <property type="entry name" value="Ribosomal protein S5 domain 2-like"/>
    <property type="match status" value="2"/>
</dbReference>
<dbReference type="InterPro" id="IPR050080">
    <property type="entry name" value="RNase_PH"/>
</dbReference>
<dbReference type="InterPro" id="IPR020568">
    <property type="entry name" value="Ribosomal_Su5_D2-typ_SF"/>
</dbReference>
<dbReference type="Proteomes" id="UP000095287">
    <property type="component" value="Unplaced"/>
</dbReference>
<protein>
    <submittedName>
        <fullName evidence="4">RNase_PH domain-containing protein</fullName>
    </submittedName>
</protein>